<gene>
    <name evidence="1" type="ORF">BGC33_11470</name>
</gene>
<name>A0A1J5UFL1_9GAMM</name>
<dbReference type="EMBL" id="MIQH01000553">
    <property type="protein sequence ID" value="OIR24701.1"/>
    <property type="molecule type" value="Genomic_DNA"/>
</dbReference>
<dbReference type="Proteomes" id="UP000182798">
    <property type="component" value="Unassembled WGS sequence"/>
</dbReference>
<protein>
    <submittedName>
        <fullName evidence="1">Uncharacterized protein</fullName>
    </submittedName>
</protein>
<sequence>MQFIFKIGKYNNRKQISYLANARNNVVNGLCEIVTTIRQSGLSNFLRCRVGGGLFENTENKVTVFFLTDLVK</sequence>
<reference evidence="2" key="1">
    <citation type="submission" date="2016-09" db="EMBL/GenBank/DDBJ databases">
        <title>Genome Sequence of Bathymodiolus thermophilus sulfur-oxidizing gill endosymbiont.</title>
        <authorList>
            <person name="Ponnudurai R."/>
            <person name="Kleiner M."/>
            <person name="Sayavedra L."/>
            <person name="Thuermer A."/>
            <person name="Felbeck H."/>
            <person name="Schlueter R."/>
            <person name="Schweder T."/>
            <person name="Markert S."/>
        </authorList>
    </citation>
    <scope>NUCLEOTIDE SEQUENCE [LARGE SCALE GENOMIC DNA]</scope>
    <source>
        <strain evidence="2">BAT/CrabSpa'14</strain>
    </source>
</reference>
<proteinExistence type="predicted"/>
<organism evidence="1 2">
    <name type="scientific">Bathymodiolus thermophilus thioautotrophic gill symbiont</name>
    <dbReference type="NCBI Taxonomy" id="2360"/>
    <lineage>
        <taxon>Bacteria</taxon>
        <taxon>Pseudomonadati</taxon>
        <taxon>Pseudomonadota</taxon>
        <taxon>Gammaproteobacteria</taxon>
        <taxon>sulfur-oxidizing symbionts</taxon>
    </lineage>
</organism>
<evidence type="ECO:0000313" key="1">
    <source>
        <dbReference type="EMBL" id="OIR24701.1"/>
    </source>
</evidence>
<accession>A0A1J5UFL1</accession>
<evidence type="ECO:0000313" key="2">
    <source>
        <dbReference type="Proteomes" id="UP000182798"/>
    </source>
</evidence>
<comment type="caution">
    <text evidence="1">The sequence shown here is derived from an EMBL/GenBank/DDBJ whole genome shotgun (WGS) entry which is preliminary data.</text>
</comment>
<dbReference type="AlphaFoldDB" id="A0A1J5UFL1"/>